<organism evidence="4 5">
    <name type="scientific">Achlya hypogyna</name>
    <name type="common">Oomycete</name>
    <name type="synonym">Protoachlya hypogyna</name>
    <dbReference type="NCBI Taxonomy" id="1202772"/>
    <lineage>
        <taxon>Eukaryota</taxon>
        <taxon>Sar</taxon>
        <taxon>Stramenopiles</taxon>
        <taxon>Oomycota</taxon>
        <taxon>Saprolegniomycetes</taxon>
        <taxon>Saprolegniales</taxon>
        <taxon>Achlyaceae</taxon>
        <taxon>Achlya</taxon>
    </lineage>
</organism>
<dbReference type="Proteomes" id="UP000243579">
    <property type="component" value="Unassembled WGS sequence"/>
</dbReference>
<proteinExistence type="predicted"/>
<dbReference type="InterPro" id="IPR036936">
    <property type="entry name" value="CRIB_dom_sf"/>
</dbReference>
<dbReference type="Gene3D" id="1.10.555.10">
    <property type="entry name" value="Rho GTPase activation protein"/>
    <property type="match status" value="1"/>
</dbReference>
<dbReference type="OrthoDB" id="185175at2759"/>
<dbReference type="AlphaFoldDB" id="A0A1V9ZRL1"/>
<evidence type="ECO:0000313" key="4">
    <source>
        <dbReference type="EMBL" id="OQS00619.1"/>
    </source>
</evidence>
<dbReference type="SUPFAM" id="SSF48350">
    <property type="entry name" value="GTPase activation domain, GAP"/>
    <property type="match status" value="1"/>
</dbReference>
<feature type="compositionally biased region" description="Low complexity" evidence="2">
    <location>
        <begin position="201"/>
        <end position="227"/>
    </location>
</feature>
<comment type="caution">
    <text evidence="4">The sequence shown here is derived from an EMBL/GenBank/DDBJ whole genome shotgun (WGS) entry which is preliminary data.</text>
</comment>
<dbReference type="GO" id="GO:0005096">
    <property type="term" value="F:GTPase activator activity"/>
    <property type="evidence" value="ECO:0007669"/>
    <property type="project" value="UniProtKB-KW"/>
</dbReference>
<dbReference type="InterPro" id="IPR008936">
    <property type="entry name" value="Rho_GTPase_activation_prot"/>
</dbReference>
<evidence type="ECO:0000256" key="1">
    <source>
        <dbReference type="ARBA" id="ARBA00022468"/>
    </source>
</evidence>
<evidence type="ECO:0000259" key="3">
    <source>
        <dbReference type="PROSITE" id="PS50238"/>
    </source>
</evidence>
<name>A0A1V9ZRL1_ACHHY</name>
<dbReference type="InterPro" id="IPR000198">
    <property type="entry name" value="RhoGAP_dom"/>
</dbReference>
<sequence>MSEVAVYRFTAAVYSLNDAAYSWVLVHGAVQVYVFMDEATTFRIVGWVEATGDVLIKHALTAECIWLNVNDYFVQFTNASDETLGVSFADAAAANEASKIVLQILESLRHGNYGSQSPSSKLQTACSFGLGPTGRDNNANAPPPEVASPLHATHALEPLTSEFPPPSPTPPNTRTKRSASVPQSSTSLAPGDARRGSFPLASAPRLRCPSSPSSSASSSRNSSRRQSLANFEEVEQAVEAAIDATTTPPKTAIESPKLVQYTSTILPEDEHISRPYRIKQEMHVTFNAELARYEGLPLAWRGLNKQFGLPIDAVPKRKVDGYEAKIPAVLQMMKEYLVQHGGLETEGIFRLAPDRDACAAAKEAMNNGVFAGCNDVHIIANLIKVWFRELPDSLFNVIPEKLIYKACGLGDPVQVLRVLTDVPASQKDVILWLLDLMAAVVLHEKATKMSAKNMAIVLSPNLFSIESDNPMVALTMSQKVAEFTTVLLKARLELHHGYISRA</sequence>
<dbReference type="SUPFAM" id="SSF50729">
    <property type="entry name" value="PH domain-like"/>
    <property type="match status" value="1"/>
</dbReference>
<dbReference type="CDD" id="cd00159">
    <property type="entry name" value="RhoGAP"/>
    <property type="match status" value="1"/>
</dbReference>
<protein>
    <recommendedName>
        <fullName evidence="3">Rho-GAP domain-containing protein</fullName>
    </recommendedName>
</protein>
<dbReference type="InterPro" id="IPR011993">
    <property type="entry name" value="PH-like_dom_sf"/>
</dbReference>
<feature type="region of interest" description="Disordered" evidence="2">
    <location>
        <begin position="124"/>
        <end position="230"/>
    </location>
</feature>
<dbReference type="EMBL" id="JNBR01000028">
    <property type="protein sequence ID" value="OQS00619.1"/>
    <property type="molecule type" value="Genomic_DNA"/>
</dbReference>
<dbReference type="SMART" id="SM00324">
    <property type="entry name" value="RhoGAP"/>
    <property type="match status" value="1"/>
</dbReference>
<dbReference type="STRING" id="1202772.A0A1V9ZRL1"/>
<dbReference type="Gene3D" id="2.30.29.30">
    <property type="entry name" value="Pleckstrin-homology domain (PH domain)/Phosphotyrosine-binding domain (PTB)"/>
    <property type="match status" value="1"/>
</dbReference>
<dbReference type="PROSITE" id="PS50238">
    <property type="entry name" value="RHOGAP"/>
    <property type="match status" value="1"/>
</dbReference>
<keyword evidence="1" id="KW-0343">GTPase activation</keyword>
<keyword evidence="5" id="KW-1185">Reference proteome</keyword>
<dbReference type="PANTHER" id="PTHR23177:SF35">
    <property type="entry name" value="RHO GTPASE-ACTIVATING PROTEIN GACA"/>
    <property type="match status" value="1"/>
</dbReference>
<feature type="compositionally biased region" description="Polar residues" evidence="2">
    <location>
        <begin position="178"/>
        <end position="188"/>
    </location>
</feature>
<dbReference type="GO" id="GO:0007165">
    <property type="term" value="P:signal transduction"/>
    <property type="evidence" value="ECO:0007669"/>
    <property type="project" value="InterPro"/>
</dbReference>
<dbReference type="Gene3D" id="3.90.810.10">
    <property type="entry name" value="CRIB domain"/>
    <property type="match status" value="1"/>
</dbReference>
<accession>A0A1V9ZRL1</accession>
<dbReference type="Pfam" id="PF00620">
    <property type="entry name" value="RhoGAP"/>
    <property type="match status" value="1"/>
</dbReference>
<reference evidence="4 5" key="1">
    <citation type="journal article" date="2014" name="Genome Biol. Evol.">
        <title>The secreted proteins of Achlya hypogyna and Thraustotheca clavata identify the ancestral oomycete secretome and reveal gene acquisitions by horizontal gene transfer.</title>
        <authorList>
            <person name="Misner I."/>
            <person name="Blouin N."/>
            <person name="Leonard G."/>
            <person name="Richards T.A."/>
            <person name="Lane C.E."/>
        </authorList>
    </citation>
    <scope>NUCLEOTIDE SEQUENCE [LARGE SCALE GENOMIC DNA]</scope>
    <source>
        <strain evidence="4 5">ATCC 48635</strain>
    </source>
</reference>
<dbReference type="InterPro" id="IPR044785">
    <property type="entry name" value="RopGAP1-5"/>
</dbReference>
<evidence type="ECO:0000313" key="5">
    <source>
        <dbReference type="Proteomes" id="UP000243579"/>
    </source>
</evidence>
<evidence type="ECO:0000256" key="2">
    <source>
        <dbReference type="SAM" id="MobiDB-lite"/>
    </source>
</evidence>
<gene>
    <name evidence="4" type="ORF">ACHHYP_03261</name>
</gene>
<dbReference type="PANTHER" id="PTHR23177">
    <property type="entry name" value="MKIAA1688 PROTEIN"/>
    <property type="match status" value="1"/>
</dbReference>
<feature type="domain" description="Rho-GAP" evidence="3">
    <location>
        <begin position="309"/>
        <end position="495"/>
    </location>
</feature>